<accession>A0A8H7E3A4</accession>
<sequence length="132" mass="14742">MKPAMLFIEKNICSPPGGWIDTQIRPSDDLHHVRHTPSCVEVLFKSGEKRLVKPGEVFQVGLILSEPNGNLFASPKDLVHDCNLGRPFLRFSLIDANCIDPDMTSISNCKQLLQALPQIQPHIHSSYMVLTP</sequence>
<reference evidence="1" key="1">
    <citation type="submission" date="2020-02" db="EMBL/GenBank/DDBJ databases">
        <authorList>
            <person name="Palmer J.M."/>
        </authorList>
    </citation>
    <scope>NUCLEOTIDE SEQUENCE</scope>
    <source>
        <strain evidence="1">EPUS1.4</strain>
        <tissue evidence="1">Thallus</tissue>
    </source>
</reference>
<dbReference type="AlphaFoldDB" id="A0A8H7E3A4"/>
<organism evidence="1 2">
    <name type="scientific">Endocarpon pusillum</name>
    <dbReference type="NCBI Taxonomy" id="364733"/>
    <lineage>
        <taxon>Eukaryota</taxon>
        <taxon>Fungi</taxon>
        <taxon>Dikarya</taxon>
        <taxon>Ascomycota</taxon>
        <taxon>Pezizomycotina</taxon>
        <taxon>Eurotiomycetes</taxon>
        <taxon>Chaetothyriomycetidae</taxon>
        <taxon>Verrucariales</taxon>
        <taxon>Verrucariaceae</taxon>
        <taxon>Endocarpon</taxon>
    </lineage>
</organism>
<keyword evidence="2" id="KW-1185">Reference proteome</keyword>
<evidence type="ECO:0000313" key="1">
    <source>
        <dbReference type="EMBL" id="KAF7507115.1"/>
    </source>
</evidence>
<protein>
    <submittedName>
        <fullName evidence="1">Uncharacterized protein</fullName>
    </submittedName>
</protein>
<dbReference type="EMBL" id="JAACFV010000074">
    <property type="protein sequence ID" value="KAF7507115.1"/>
    <property type="molecule type" value="Genomic_DNA"/>
</dbReference>
<comment type="caution">
    <text evidence="1">The sequence shown here is derived from an EMBL/GenBank/DDBJ whole genome shotgun (WGS) entry which is preliminary data.</text>
</comment>
<proteinExistence type="predicted"/>
<evidence type="ECO:0000313" key="2">
    <source>
        <dbReference type="Proteomes" id="UP000606974"/>
    </source>
</evidence>
<dbReference type="Proteomes" id="UP000606974">
    <property type="component" value="Unassembled WGS sequence"/>
</dbReference>
<name>A0A8H7E3A4_9EURO</name>
<gene>
    <name evidence="1" type="ORF">GJ744_010928</name>
</gene>